<sequence length="480" mass="55081">MTQEIIRIIESNAPMKLEEIIQREVSEWEGKEQRKFMITGQQYYEMNLDILNRKRTGIGEGGAEIEIKTLSNNKLAHGFVRKLVDQKVGYLLSKPLSIQTENTKYQELLKEIFNKGFLRLLKNVGKGAINKGIAWLQVYYNDASELRFKILPSEEIIPLWIDAAHTELQAIIRVYEIEVYEGTRKRTVKKVEFWDATGVKRYMQDGSKLVEDPDNQSGSHFKAVQVDQEVQLNWQRIPIIPFKYNDEEIPLVKMVKSLSDDYDRRRSDNSNNLEDLPESIYVLKNYDGTDLAEARRNISVLRMVKVQGDGGVESINLNINVEAANSHLSQTRKDIYEFGRGVDTQSDKLGNSPSGIALRFLFADLDMDANIIETEFQASMEQLLWFVNQHLANTGKGDFEKESVEFIFNRDIIINETESITNASNSKGVISDETIVANHPWTSDTQEELNRIKKQKEVEMKYSGYGEFGGKKDPPEDDDE</sequence>
<protein>
    <submittedName>
        <fullName evidence="1">Portal protein</fullName>
    </submittedName>
</protein>
<reference evidence="1 2" key="2">
    <citation type="submission" date="2014-10" db="EMBL/GenBank/DDBJ databases">
        <title>Comparative genomics of the Paenibacillus odorifer group.</title>
        <authorList>
            <person name="Tsai Y.-C."/>
            <person name="Martin N."/>
            <person name="Korlach J."/>
            <person name="Wiedmann M."/>
        </authorList>
    </citation>
    <scope>NUCLEOTIDE SEQUENCE [LARGE SCALE GENOMIC DNA]</scope>
    <source>
        <strain evidence="1 2">DSM 18334</strain>
    </source>
</reference>
<comment type="caution">
    <text evidence="1">The sequence shown here is derived from an EMBL/GenBank/DDBJ whole genome shotgun (WGS) entry which is preliminary data.</text>
</comment>
<name>A0A098MEX9_9BACL</name>
<dbReference type="eggNOG" id="ENOG502Z7ZB">
    <property type="taxonomic scope" value="Bacteria"/>
</dbReference>
<evidence type="ECO:0000313" key="2">
    <source>
        <dbReference type="Proteomes" id="UP000029734"/>
    </source>
</evidence>
<dbReference type="Proteomes" id="UP000029734">
    <property type="component" value="Unassembled WGS sequence"/>
</dbReference>
<dbReference type="Pfam" id="PF05133">
    <property type="entry name" value="SPP1_portal"/>
    <property type="match status" value="1"/>
</dbReference>
<dbReference type="STRING" id="268407.PWYN_15650"/>
<dbReference type="EMBL" id="JQCR01000002">
    <property type="protein sequence ID" value="KGE20616.1"/>
    <property type="molecule type" value="Genomic_DNA"/>
</dbReference>
<dbReference type="InterPro" id="IPR021145">
    <property type="entry name" value="Portal_protein_SPP1_Gp6-like"/>
</dbReference>
<reference evidence="1 2" key="1">
    <citation type="submission" date="2014-08" db="EMBL/GenBank/DDBJ databases">
        <authorList>
            <person name="den Bakker H.C."/>
        </authorList>
    </citation>
    <scope>NUCLEOTIDE SEQUENCE [LARGE SCALE GENOMIC DNA]</scope>
    <source>
        <strain evidence="1 2">DSM 18334</strain>
    </source>
</reference>
<organism evidence="1 2">
    <name type="scientific">Paenibacillus wynnii</name>
    <dbReference type="NCBI Taxonomy" id="268407"/>
    <lineage>
        <taxon>Bacteria</taxon>
        <taxon>Bacillati</taxon>
        <taxon>Bacillota</taxon>
        <taxon>Bacilli</taxon>
        <taxon>Bacillales</taxon>
        <taxon>Paenibacillaceae</taxon>
        <taxon>Paenibacillus</taxon>
    </lineage>
</organism>
<proteinExistence type="predicted"/>
<dbReference type="AlphaFoldDB" id="A0A098MEX9"/>
<keyword evidence="2" id="KW-1185">Reference proteome</keyword>
<accession>A0A098MEX9</accession>
<gene>
    <name evidence="1" type="ORF">PWYN_15650</name>
</gene>
<dbReference type="NCBIfam" id="TIGR01538">
    <property type="entry name" value="portal_SPP1"/>
    <property type="match status" value="1"/>
</dbReference>
<evidence type="ECO:0000313" key="1">
    <source>
        <dbReference type="EMBL" id="KGE20616.1"/>
    </source>
</evidence>
<dbReference type="InterPro" id="IPR006428">
    <property type="entry name" value="Portal_SPP1-type"/>
</dbReference>